<organism evidence="2 3">
    <name type="scientific">Lepeophtheirus salmonis</name>
    <name type="common">Salmon louse</name>
    <name type="synonym">Caligus salmonis</name>
    <dbReference type="NCBI Taxonomy" id="72036"/>
    <lineage>
        <taxon>Eukaryota</taxon>
        <taxon>Metazoa</taxon>
        <taxon>Ecdysozoa</taxon>
        <taxon>Arthropoda</taxon>
        <taxon>Crustacea</taxon>
        <taxon>Multicrustacea</taxon>
        <taxon>Hexanauplia</taxon>
        <taxon>Copepoda</taxon>
        <taxon>Siphonostomatoida</taxon>
        <taxon>Caligidae</taxon>
        <taxon>Lepeophtheirus</taxon>
    </lineage>
</organism>
<dbReference type="OrthoDB" id="2148490at2759"/>
<reference evidence="2" key="1">
    <citation type="submission" date="2021-02" db="EMBL/GenBank/DDBJ databases">
        <authorList>
            <person name="Bekaert M."/>
        </authorList>
    </citation>
    <scope>NUCLEOTIDE SEQUENCE</scope>
    <source>
        <strain evidence="2">IoA-00</strain>
    </source>
</reference>
<feature type="compositionally biased region" description="Polar residues" evidence="1">
    <location>
        <begin position="450"/>
        <end position="459"/>
    </location>
</feature>
<gene>
    <name evidence="2" type="ORF">LSAA_9435</name>
</gene>
<sequence length="525" mass="59174">MNELDPADFSSQKAGEGVIQTIDQHTLSSVIEPTFRELGLGIHGSVLPHGILQSALENCHTILGVPWWESIVISLTPSLITNPFSNFSKRLSSEEPIFVRVVYESILKTLKEESSHMPPGSPENIRKPFELRFVVSSSTMCRNDHQDILHFQENSDTSNHMSVDDDDLENQDPSEIVKLEEDSFSHLVAPEDMLVVSKDEGVGEEIISSPHCSYEEIVHRDDEMISTTGESIDENKILFILTQWTLTLQEVYQERIENENGFKSLPGTKCVCSRTSSISKELQRLQNRLSEKRYDISINKQQISLYSTEEKELNRIQTLIKAHVSIQISRPSDETVLEARRLVREIEEPEQYLSALTRNLISIVKDLLPCGSGGIHLTCTEGEHFPQEGTSGVMEQDEEEDMSLLVASMSTSPSKSSRKRKQAVKTKSPPASPVTSSPSKKPRKVRSISFGGSDSTFESPSPFRVRPFYKTNNVIDILEKKKKMAKTNGLYQFVLWREALKAEKDRVVHTPSSGKSHNKRLSFDL</sequence>
<dbReference type="AlphaFoldDB" id="A0A7R8H9M7"/>
<keyword evidence="3" id="KW-1185">Reference proteome</keyword>
<dbReference type="EMBL" id="HG994584">
    <property type="protein sequence ID" value="CAF2961416.1"/>
    <property type="molecule type" value="Genomic_DNA"/>
</dbReference>
<protein>
    <submittedName>
        <fullName evidence="2">YidC</fullName>
    </submittedName>
</protein>
<dbReference type="Proteomes" id="UP000675881">
    <property type="component" value="Chromosome 5"/>
</dbReference>
<evidence type="ECO:0000313" key="3">
    <source>
        <dbReference type="Proteomes" id="UP000675881"/>
    </source>
</evidence>
<evidence type="ECO:0000313" key="2">
    <source>
        <dbReference type="EMBL" id="CAF2961416.1"/>
    </source>
</evidence>
<name>A0A7R8H9M7_LEPSM</name>
<feature type="region of interest" description="Disordered" evidence="1">
    <location>
        <begin position="408"/>
        <end position="462"/>
    </location>
</feature>
<evidence type="ECO:0000256" key="1">
    <source>
        <dbReference type="SAM" id="MobiDB-lite"/>
    </source>
</evidence>
<proteinExistence type="predicted"/>
<accession>A0A7R8H9M7</accession>
<feature type="compositionally biased region" description="Low complexity" evidence="1">
    <location>
        <begin position="425"/>
        <end position="439"/>
    </location>
</feature>